<feature type="transmembrane region" description="Helical" evidence="6">
    <location>
        <begin position="743"/>
        <end position="762"/>
    </location>
</feature>
<evidence type="ECO:0000256" key="4">
    <source>
        <dbReference type="ARBA" id="ARBA00022989"/>
    </source>
</evidence>
<evidence type="ECO:0000256" key="5">
    <source>
        <dbReference type="ARBA" id="ARBA00023136"/>
    </source>
</evidence>
<dbReference type="InterPro" id="IPR007816">
    <property type="entry name" value="ResB-like_domain"/>
</dbReference>
<name>A0A7S7LT05_9BACT</name>
<dbReference type="Pfam" id="PF05140">
    <property type="entry name" value="ResB"/>
    <property type="match status" value="2"/>
</dbReference>
<dbReference type="RefSeq" id="WP_194368131.1">
    <property type="nucleotide sequence ID" value="NZ_CP054492.1"/>
</dbReference>
<evidence type="ECO:0000259" key="7">
    <source>
        <dbReference type="Pfam" id="PF01578"/>
    </source>
</evidence>
<sequence length="1041" mass="117115">MKQLLSVLSSMKTMVIMMLIFAFSVGYATFVENDYGTITAKADIYNARWFEVLLTLLTVNLMLNMYKFNMFSIKKAPIFIFHLSFLIIIIGAAVTRFYGFEGTMFIREGETASTMESKDTYFNITATAGNEKATSSEFVYLSKKSTNSLSSSLSVGGKNVHVELIDYIPDAIETLEEGTEGGFEVAEIMITGNGSSESIKLKKGTYYENNFVALDFASGKMLLKPTISVFEEGGKLYMQHDMPLSWMKMDGGAKGEMPKSDRDEFATRTLFGVDGSNFVLRKFYRHATEKIVSNPEAKASRPGQDALKFKISVDDISKEVMIFGQAGRMARESHNEFNGVDVHVSYGSKIITLPFGVKLIDFQLDRYPGSMSPASYASEVELIDKEQGINMPYRIFMNNILEHRGYRFFQSSYDQDEKGTVLSVNNDPGTLPTYIGYFLLGLGMFWSLFSRGNRFSKLSEKAKKASEAKTLGLLLSIGLLFSVTPSYAEEISPSIKTILSLDKEHSKKFGQLIVQDSAGRMKPMDTLTTEILAKIHRGSYVQVGSEKLDSNQVVLGMMMKPDIYRDVKIIRTKNEIINKMIGAKADSKYASFSQFFVDPDNLRDYKLADAVDAAVRKEPKHRDLFDKEVLKVDERVNISYAIYSGNLLQIWPKPNDVNDKWFSTIEALQTFSPENVERVKAIVYSYFSTLDKAVSSGNWNDANSEIEKIVEYQKFYGSSILPSEGRIRAEVFYNEADIFETIYPIYLLMGFVLLILSFTKILKPSFNLAIYSKISLLILVALFAAHTVGLGLRWYIAEHAPWSNGYESMVYIAWATVLAGFIFSKRSTMTMASTAILTGLILFVAHLNWMDPQVTNLVPVLNSYWLSIHVSIITASYGFLGLGALLGFITILLFVLKNEKNEKHISLSIKELNAINEMSLMVGLVLLTFGNFLGGVWANESWGRYWGWDPKETWALVTILVYAVVVHLRFIKSVYSEFNYSVISLLSFSTVIMTYFGVNYYLAGMHSYAKGDPVPIPDFVPITYAIIFVVIALAFRNRKIA</sequence>
<feature type="transmembrane region" description="Helical" evidence="6">
    <location>
        <begin position="831"/>
        <end position="850"/>
    </location>
</feature>
<dbReference type="AlphaFoldDB" id="A0A7S7LT05"/>
<feature type="transmembrane region" description="Helical" evidence="6">
    <location>
        <begin position="870"/>
        <end position="896"/>
    </location>
</feature>
<evidence type="ECO:0000256" key="1">
    <source>
        <dbReference type="ARBA" id="ARBA00004141"/>
    </source>
</evidence>
<dbReference type="InterPro" id="IPR045062">
    <property type="entry name" value="Cyt_c_biogenesis_CcsA/CcmC"/>
</dbReference>
<keyword evidence="10" id="KW-1185">Reference proteome</keyword>
<dbReference type="InterPro" id="IPR002541">
    <property type="entry name" value="Cyt_c_assembly"/>
</dbReference>
<feature type="transmembrane region" description="Helical" evidence="6">
    <location>
        <begin position="917"/>
        <end position="938"/>
    </location>
</feature>
<feature type="transmembrane region" description="Helical" evidence="6">
    <location>
        <begin position="978"/>
        <end position="1002"/>
    </location>
</feature>
<dbReference type="PANTHER" id="PTHR30071">
    <property type="entry name" value="HEME EXPORTER PROTEIN C"/>
    <property type="match status" value="1"/>
</dbReference>
<keyword evidence="2 6" id="KW-0812">Transmembrane</keyword>
<dbReference type="KEGG" id="sbal:HUE88_07645"/>
<dbReference type="GO" id="GO:0017004">
    <property type="term" value="P:cytochrome complex assembly"/>
    <property type="evidence" value="ECO:0007669"/>
    <property type="project" value="UniProtKB-KW"/>
</dbReference>
<gene>
    <name evidence="9" type="primary">ccsA</name>
    <name evidence="9" type="ORF">HUE88_07645</name>
</gene>
<evidence type="ECO:0000313" key="9">
    <source>
        <dbReference type="EMBL" id="QOY51016.1"/>
    </source>
</evidence>
<evidence type="ECO:0000313" key="10">
    <source>
        <dbReference type="Proteomes" id="UP000593994"/>
    </source>
</evidence>
<keyword evidence="4 6" id="KW-1133">Transmembrane helix</keyword>
<feature type="transmembrane region" description="Helical" evidence="6">
    <location>
        <begin position="470"/>
        <end position="488"/>
    </location>
</feature>
<feature type="transmembrane region" description="Helical" evidence="6">
    <location>
        <begin position="49"/>
        <end position="66"/>
    </location>
</feature>
<proteinExistence type="predicted"/>
<dbReference type="GO" id="GO:0020037">
    <property type="term" value="F:heme binding"/>
    <property type="evidence" value="ECO:0007669"/>
    <property type="project" value="InterPro"/>
</dbReference>
<keyword evidence="5 6" id="KW-0472">Membrane</keyword>
<dbReference type="PANTHER" id="PTHR30071:SF1">
    <property type="entry name" value="CYTOCHROME B_B6 PROTEIN-RELATED"/>
    <property type="match status" value="1"/>
</dbReference>
<dbReference type="EMBL" id="CP054492">
    <property type="protein sequence ID" value="QOY51016.1"/>
    <property type="molecule type" value="Genomic_DNA"/>
</dbReference>
<evidence type="ECO:0000256" key="6">
    <source>
        <dbReference type="SAM" id="Phobius"/>
    </source>
</evidence>
<feature type="transmembrane region" description="Helical" evidence="6">
    <location>
        <begin position="12"/>
        <end position="29"/>
    </location>
</feature>
<evidence type="ECO:0000259" key="8">
    <source>
        <dbReference type="Pfam" id="PF05140"/>
    </source>
</evidence>
<comment type="subcellular location">
    <subcellularLocation>
        <location evidence="1">Membrane</location>
        <topology evidence="1">Multi-pass membrane protein</topology>
    </subcellularLocation>
</comment>
<reference evidence="9 10" key="1">
    <citation type="submission" date="2020-05" db="EMBL/GenBank/DDBJ databases">
        <title>Sulfurimonas marisnigri, sp. nov., and Sulfurimonas baltica, sp. nov., manganese oxide reducing chemolithoautotrophs of the class Epsilonproteobacteria isolated from the pelagic redoxclines of the Black and Baltic Seas and emended description of the genus Sulfurimonas.</title>
        <authorList>
            <person name="Henkel J.V."/>
            <person name="Laudan C."/>
            <person name="Werner J."/>
            <person name="Neu T."/>
            <person name="Plewe S."/>
            <person name="Sproer C."/>
            <person name="Bunk B."/>
            <person name="Schulz-Vogt H.N."/>
        </authorList>
    </citation>
    <scope>NUCLEOTIDE SEQUENCE [LARGE SCALE GENOMIC DNA]</scope>
    <source>
        <strain evidence="9 10">GD2</strain>
    </source>
</reference>
<accession>A0A7S7LT05</accession>
<feature type="transmembrane region" description="Helical" evidence="6">
    <location>
        <begin position="808"/>
        <end position="824"/>
    </location>
</feature>
<feature type="domain" description="Cytochrome c assembly protein" evidence="7">
    <location>
        <begin position="802"/>
        <end position="1006"/>
    </location>
</feature>
<keyword evidence="3" id="KW-0201">Cytochrome c-type biogenesis</keyword>
<evidence type="ECO:0000256" key="3">
    <source>
        <dbReference type="ARBA" id="ARBA00022748"/>
    </source>
</evidence>
<dbReference type="Proteomes" id="UP000593994">
    <property type="component" value="Chromosome"/>
</dbReference>
<dbReference type="Pfam" id="PF01578">
    <property type="entry name" value="Cytochrom_C_asm"/>
    <property type="match status" value="1"/>
</dbReference>
<feature type="transmembrane region" description="Helical" evidence="6">
    <location>
        <begin position="1014"/>
        <end position="1035"/>
    </location>
</feature>
<feature type="domain" description="ResB-like" evidence="8">
    <location>
        <begin position="333"/>
        <end position="418"/>
    </location>
</feature>
<organism evidence="9 10">
    <name type="scientific">Candidatus Sulfurimonas baltica</name>
    <dbReference type="NCBI Taxonomy" id="2740404"/>
    <lineage>
        <taxon>Bacteria</taxon>
        <taxon>Pseudomonadati</taxon>
        <taxon>Campylobacterota</taxon>
        <taxon>Epsilonproteobacteria</taxon>
        <taxon>Campylobacterales</taxon>
        <taxon>Sulfurimonadaceae</taxon>
        <taxon>Sulfurimonas</taxon>
    </lineage>
</organism>
<dbReference type="GO" id="GO:0005886">
    <property type="term" value="C:plasma membrane"/>
    <property type="evidence" value="ECO:0007669"/>
    <property type="project" value="TreeGrafter"/>
</dbReference>
<feature type="transmembrane region" description="Helical" evidence="6">
    <location>
        <begin position="431"/>
        <end position="449"/>
    </location>
</feature>
<feature type="transmembrane region" description="Helical" evidence="6">
    <location>
        <begin position="78"/>
        <end position="98"/>
    </location>
</feature>
<feature type="transmembrane region" description="Helical" evidence="6">
    <location>
        <begin position="774"/>
        <end position="796"/>
    </location>
</feature>
<evidence type="ECO:0000256" key="2">
    <source>
        <dbReference type="ARBA" id="ARBA00022692"/>
    </source>
</evidence>
<feature type="domain" description="ResB-like" evidence="8">
    <location>
        <begin position="78"/>
        <end position="117"/>
    </location>
</feature>
<feature type="transmembrane region" description="Helical" evidence="6">
    <location>
        <begin position="953"/>
        <end position="971"/>
    </location>
</feature>
<protein>
    <submittedName>
        <fullName evidence="9">Cytochrome c biogenesis protein CcsA</fullName>
    </submittedName>
</protein>